<accession>I7J2G9</accession>
<organism evidence="10 12">
    <name type="scientific">Lactobacillus gigeriorum DSM 23908 = CRBIP 24.85</name>
    <dbReference type="NCBI Taxonomy" id="1423751"/>
    <lineage>
        <taxon>Bacteria</taxon>
        <taxon>Bacillati</taxon>
        <taxon>Bacillota</taxon>
        <taxon>Bacilli</taxon>
        <taxon>Lactobacillales</taxon>
        <taxon>Lactobacillaceae</taxon>
        <taxon>Lactobacillus</taxon>
    </lineage>
</organism>
<evidence type="ECO:0000256" key="8">
    <source>
        <dbReference type="ARBA" id="ARBA00070925"/>
    </source>
</evidence>
<dbReference type="EMBL" id="AYZO01000013">
    <property type="protein sequence ID" value="KRN12272.1"/>
    <property type="molecule type" value="Genomic_DNA"/>
</dbReference>
<dbReference type="SMART" id="SM00479">
    <property type="entry name" value="EXOIII"/>
    <property type="match status" value="1"/>
</dbReference>
<keyword evidence="5" id="KW-0378">Hydrolase</keyword>
<dbReference type="GO" id="GO:0003887">
    <property type="term" value="F:DNA-directed DNA polymerase activity"/>
    <property type="evidence" value="ECO:0007669"/>
    <property type="project" value="UniProtKB-KW"/>
</dbReference>
<dbReference type="OrthoDB" id="9776650at2"/>
<evidence type="ECO:0000256" key="5">
    <source>
        <dbReference type="ARBA" id="ARBA00022801"/>
    </source>
</evidence>
<keyword evidence="2" id="KW-0548">Nucleotidyltransferase</keyword>
<gene>
    <name evidence="10" type="ORF">BN52_09215</name>
    <name evidence="11" type="ORF">FC38_GL000370</name>
</gene>
<evidence type="ECO:0000313" key="11">
    <source>
        <dbReference type="EMBL" id="KRN12272.1"/>
    </source>
</evidence>
<comment type="caution">
    <text evidence="10">The sequence shown here is derived from an EMBL/GenBank/DDBJ whole genome shotgun (WGS) entry which is preliminary data.</text>
</comment>
<evidence type="ECO:0000313" key="12">
    <source>
        <dbReference type="Proteomes" id="UP000009326"/>
    </source>
</evidence>
<evidence type="ECO:0000259" key="9">
    <source>
        <dbReference type="SMART" id="SM00479"/>
    </source>
</evidence>
<keyword evidence="13" id="KW-1185">Reference proteome</keyword>
<dbReference type="STRING" id="1423751.FC38_GL000370"/>
<dbReference type="AlphaFoldDB" id="I7J2G9"/>
<dbReference type="GO" id="GO:0006260">
    <property type="term" value="P:DNA replication"/>
    <property type="evidence" value="ECO:0007669"/>
    <property type="project" value="UniProtKB-KW"/>
</dbReference>
<reference evidence="11 13" key="2">
    <citation type="journal article" date="2015" name="Genome Announc.">
        <title>Expanding the biotechnology potential of lactobacilli through comparative genomics of 213 strains and associated genera.</title>
        <authorList>
            <person name="Sun Z."/>
            <person name="Harris H.M."/>
            <person name="McCann A."/>
            <person name="Guo C."/>
            <person name="Argimon S."/>
            <person name="Zhang W."/>
            <person name="Yang X."/>
            <person name="Jeffery I.B."/>
            <person name="Cooney J.C."/>
            <person name="Kagawa T.F."/>
            <person name="Liu W."/>
            <person name="Song Y."/>
            <person name="Salvetti E."/>
            <person name="Wrobel A."/>
            <person name="Rasinkangas P."/>
            <person name="Parkhill J."/>
            <person name="Rea M.C."/>
            <person name="O'Sullivan O."/>
            <person name="Ritari J."/>
            <person name="Douillard F.P."/>
            <person name="Paul Ross R."/>
            <person name="Yang R."/>
            <person name="Briner A.E."/>
            <person name="Felis G.E."/>
            <person name="de Vos W.M."/>
            <person name="Barrangou R."/>
            <person name="Klaenhammer T.R."/>
            <person name="Caufield P.W."/>
            <person name="Cui Y."/>
            <person name="Zhang H."/>
            <person name="O'Toole P.W."/>
        </authorList>
    </citation>
    <scope>NUCLEOTIDE SEQUENCE [LARGE SCALE GENOMIC DNA]</scope>
    <source>
        <strain evidence="11 13">DSM 23908</strain>
    </source>
</reference>
<dbReference type="InterPro" id="IPR012337">
    <property type="entry name" value="RNaseH-like_sf"/>
</dbReference>
<reference evidence="10 12" key="1">
    <citation type="submission" date="2012-06" db="EMBL/GenBank/DDBJ databases">
        <title>Draft genome sequence of Lactobacillus gigeriorum CRBIP 24.85T, isolated from chicken crop.</title>
        <authorList>
            <person name="Cousin S."/>
            <person name="Ma L."/>
            <person name="Creno S."/>
            <person name="Clermont D."/>
            <person name="Loux V."/>
            <person name="Bizet C."/>
            <person name="Bouchier C."/>
        </authorList>
    </citation>
    <scope>NUCLEOTIDE SEQUENCE [LARGE SCALE GENOMIC DNA]</scope>
    <source>
        <strain evidence="12">CRBIP 24.85T</strain>
        <strain evidence="10">Type strain: CRBIP 24.85</strain>
    </source>
</reference>
<evidence type="ECO:0000256" key="1">
    <source>
        <dbReference type="ARBA" id="ARBA00022679"/>
    </source>
</evidence>
<name>I7J2G9_9LACO</name>
<keyword evidence="4" id="KW-0540">Nuclease</keyword>
<dbReference type="RefSeq" id="WP_008472951.1">
    <property type="nucleotide sequence ID" value="NZ_AYZO01000013.1"/>
</dbReference>
<evidence type="ECO:0000256" key="7">
    <source>
        <dbReference type="ARBA" id="ARBA00022932"/>
    </source>
</evidence>
<keyword evidence="6" id="KW-0269">Exonuclease</keyword>
<keyword evidence="3" id="KW-0235">DNA replication</keyword>
<dbReference type="EMBL" id="CAKC01000040">
    <property type="protein sequence ID" value="CCI86882.1"/>
    <property type="molecule type" value="Genomic_DNA"/>
</dbReference>
<sequence length="316" mass="36063">MSIVISNGVLQVPGAQDKLRQKGRERVGFFDDYTMIDIETTGLSTYRDRITEFGAVKVRGGEVVDTYSNLVIDPKNNKVPAFITKLNGITKEKILAEGIPAEQAIHEFREFIGDDLIAGYNVNFDLNFTYDLVEKYHEPRLANDYIDVLRLARAYYPGQHNRLLDVMKRSGIAQVEQHRGLDDSLDTIKVYQDFAKYFSPEVLHKAQASIKNFDLTSKPLPIWQLGRFNPISNKKILLANDLELDLTDVNLMINNLSGEAQDELAFDTNYVIVNDRNFFSKDELNTQIKELQHSGSKVKKLTETFFLGMLDDWARS</sequence>
<dbReference type="PANTHER" id="PTHR30231">
    <property type="entry name" value="DNA POLYMERASE III SUBUNIT EPSILON"/>
    <property type="match status" value="1"/>
</dbReference>
<evidence type="ECO:0000256" key="2">
    <source>
        <dbReference type="ARBA" id="ARBA00022695"/>
    </source>
</evidence>
<dbReference type="Pfam" id="PF00929">
    <property type="entry name" value="RNase_T"/>
    <property type="match status" value="1"/>
</dbReference>
<keyword evidence="1" id="KW-0808">Transferase</keyword>
<dbReference type="Gene3D" id="3.30.420.10">
    <property type="entry name" value="Ribonuclease H-like superfamily/Ribonuclease H"/>
    <property type="match status" value="1"/>
</dbReference>
<dbReference type="FunFam" id="3.30.420.10:FF:000045">
    <property type="entry name" value="3'-5' exonuclease DinG"/>
    <property type="match status" value="1"/>
</dbReference>
<dbReference type="InterPro" id="IPR013520">
    <property type="entry name" value="Ribonucl_H"/>
</dbReference>
<protein>
    <recommendedName>
        <fullName evidence="8">DNA polymerase III polC-type</fullName>
    </recommendedName>
</protein>
<dbReference type="CDD" id="cd06127">
    <property type="entry name" value="DEDDh"/>
    <property type="match status" value="1"/>
</dbReference>
<dbReference type="Proteomes" id="UP000009326">
    <property type="component" value="Unassembled WGS sequence"/>
</dbReference>
<dbReference type="PATRIC" id="fig|1423751.3.peg.391"/>
<dbReference type="GO" id="GO:0008408">
    <property type="term" value="F:3'-5' exonuclease activity"/>
    <property type="evidence" value="ECO:0007669"/>
    <property type="project" value="TreeGrafter"/>
</dbReference>
<evidence type="ECO:0000256" key="3">
    <source>
        <dbReference type="ARBA" id="ARBA00022705"/>
    </source>
</evidence>
<dbReference type="SUPFAM" id="SSF53098">
    <property type="entry name" value="Ribonuclease H-like"/>
    <property type="match status" value="1"/>
</dbReference>
<feature type="domain" description="Exonuclease" evidence="9">
    <location>
        <begin position="32"/>
        <end position="200"/>
    </location>
</feature>
<dbReference type="PANTHER" id="PTHR30231:SF4">
    <property type="entry name" value="PROTEIN NEN2"/>
    <property type="match status" value="1"/>
</dbReference>
<proteinExistence type="predicted"/>
<evidence type="ECO:0000313" key="13">
    <source>
        <dbReference type="Proteomes" id="UP000051521"/>
    </source>
</evidence>
<evidence type="ECO:0000313" key="10">
    <source>
        <dbReference type="EMBL" id="CCI86882.1"/>
    </source>
</evidence>
<dbReference type="Proteomes" id="UP000051521">
    <property type="component" value="Unassembled WGS sequence"/>
</dbReference>
<keyword evidence="7" id="KW-0239">DNA-directed DNA polymerase</keyword>
<evidence type="ECO:0000256" key="6">
    <source>
        <dbReference type="ARBA" id="ARBA00022839"/>
    </source>
</evidence>
<dbReference type="InterPro" id="IPR036397">
    <property type="entry name" value="RNaseH_sf"/>
</dbReference>
<dbReference type="GO" id="GO:0003676">
    <property type="term" value="F:nucleic acid binding"/>
    <property type="evidence" value="ECO:0007669"/>
    <property type="project" value="InterPro"/>
</dbReference>
<dbReference type="GO" id="GO:0005829">
    <property type="term" value="C:cytosol"/>
    <property type="evidence" value="ECO:0007669"/>
    <property type="project" value="TreeGrafter"/>
</dbReference>
<evidence type="ECO:0000256" key="4">
    <source>
        <dbReference type="ARBA" id="ARBA00022722"/>
    </source>
</evidence>